<dbReference type="InterPro" id="IPR025207">
    <property type="entry name" value="Sim4_Fta4"/>
</dbReference>
<reference evidence="2" key="1">
    <citation type="submission" date="2022-11" db="EMBL/GenBank/DDBJ databases">
        <authorList>
            <person name="Scott C."/>
            <person name="Bruce N."/>
        </authorList>
    </citation>
    <scope>NUCLEOTIDE SEQUENCE</scope>
</reference>
<dbReference type="PANTHER" id="PTHR42040">
    <property type="entry name" value="INNER KINETOCHORE SUBUNIT FTA4"/>
    <property type="match status" value="1"/>
</dbReference>
<feature type="compositionally biased region" description="Polar residues" evidence="1">
    <location>
        <begin position="31"/>
        <end position="42"/>
    </location>
</feature>
<dbReference type="PANTHER" id="PTHR42040:SF1">
    <property type="entry name" value="INNER KINETOCHORE SUBUNIT FTA4"/>
    <property type="match status" value="1"/>
</dbReference>
<comment type="caution">
    <text evidence="2">The sequence shown here is derived from an EMBL/GenBank/DDBJ whole genome shotgun (WGS) entry which is preliminary data.</text>
</comment>
<dbReference type="Pfam" id="PF13093">
    <property type="entry name" value="FTA4"/>
    <property type="match status" value="1"/>
</dbReference>
<gene>
    <name evidence="2" type="ORF">PPNO1_LOCUS4749</name>
</gene>
<organism evidence="2 3">
    <name type="scientific">Parascedosporium putredinis</name>
    <dbReference type="NCBI Taxonomy" id="1442378"/>
    <lineage>
        <taxon>Eukaryota</taxon>
        <taxon>Fungi</taxon>
        <taxon>Dikarya</taxon>
        <taxon>Ascomycota</taxon>
        <taxon>Pezizomycotina</taxon>
        <taxon>Sordariomycetes</taxon>
        <taxon>Hypocreomycetidae</taxon>
        <taxon>Microascales</taxon>
        <taxon>Microascaceae</taxon>
        <taxon>Parascedosporium</taxon>
    </lineage>
</organism>
<dbReference type="GO" id="GO:0031511">
    <property type="term" value="C:Mis6-Sim4 complex"/>
    <property type="evidence" value="ECO:0007669"/>
    <property type="project" value="InterPro"/>
</dbReference>
<dbReference type="EMBL" id="CALLCH030000012">
    <property type="protein sequence ID" value="CAI4215028.1"/>
    <property type="molecule type" value="Genomic_DNA"/>
</dbReference>
<feature type="region of interest" description="Disordered" evidence="1">
    <location>
        <begin position="26"/>
        <end position="46"/>
    </location>
</feature>
<dbReference type="Proteomes" id="UP000838763">
    <property type="component" value="Unassembled WGS sequence"/>
</dbReference>
<sequence length="244" mass="27487">MADPPTIISKKLDFLAHQTRLLTTPDPLASRSWTRSNASSDNPPRRAVDDALAKLAQLLKQHARRVYPPQATRHVAEQVESLYWEDTDRKAEGIGGDGVGREVDLSEFYLPDSPTWPSDRESAALPAEAHRYAAQVARLSTLADERRVVLQRVRRLRRMQELLRPFEDSLVDAAGRESTVGVQESLLTRRGPLEKELDRMRLLLLRVTARLGAVPEGQARGGDKRVRDLLEGDEERVAKVLKDF</sequence>
<dbReference type="AlphaFoldDB" id="A0A9P1H437"/>
<evidence type="ECO:0000313" key="3">
    <source>
        <dbReference type="Proteomes" id="UP000838763"/>
    </source>
</evidence>
<name>A0A9P1H437_9PEZI</name>
<evidence type="ECO:0000313" key="2">
    <source>
        <dbReference type="EMBL" id="CAI4215028.1"/>
    </source>
</evidence>
<evidence type="ECO:0008006" key="4">
    <source>
        <dbReference type="Google" id="ProtNLM"/>
    </source>
</evidence>
<protein>
    <recommendedName>
        <fullName evidence="4">Kinetochore protein fta4</fullName>
    </recommendedName>
</protein>
<keyword evidence="3" id="KW-1185">Reference proteome</keyword>
<accession>A0A9P1H437</accession>
<proteinExistence type="predicted"/>
<evidence type="ECO:0000256" key="1">
    <source>
        <dbReference type="SAM" id="MobiDB-lite"/>
    </source>
</evidence>
<dbReference type="OrthoDB" id="21214at2759"/>